<gene>
    <name evidence="1" type="ORF">CLV25_10757</name>
</gene>
<organism evidence="1 2">
    <name type="scientific">Acetobacteroides hydrogenigenes</name>
    <dbReference type="NCBI Taxonomy" id="979970"/>
    <lineage>
        <taxon>Bacteria</taxon>
        <taxon>Pseudomonadati</taxon>
        <taxon>Bacteroidota</taxon>
        <taxon>Bacteroidia</taxon>
        <taxon>Bacteroidales</taxon>
        <taxon>Rikenellaceae</taxon>
        <taxon>Acetobacteroides</taxon>
    </lineage>
</organism>
<name>A0A4R2EFB2_9BACT</name>
<evidence type="ECO:0000313" key="1">
    <source>
        <dbReference type="EMBL" id="TCN67598.1"/>
    </source>
</evidence>
<protein>
    <recommendedName>
        <fullName evidence="3">Transglutaminase superfamily protein</fullName>
    </recommendedName>
</protein>
<dbReference type="Gene3D" id="2.60.120.1130">
    <property type="match status" value="1"/>
</dbReference>
<evidence type="ECO:0000313" key="2">
    <source>
        <dbReference type="Proteomes" id="UP000294830"/>
    </source>
</evidence>
<dbReference type="EMBL" id="SLWB01000007">
    <property type="protein sequence ID" value="TCN67598.1"/>
    <property type="molecule type" value="Genomic_DNA"/>
</dbReference>
<reference evidence="1 2" key="1">
    <citation type="submission" date="2019-03" db="EMBL/GenBank/DDBJ databases">
        <title>Genomic Encyclopedia of Archaeal and Bacterial Type Strains, Phase II (KMG-II): from individual species to whole genera.</title>
        <authorList>
            <person name="Goeker M."/>
        </authorList>
    </citation>
    <scope>NUCLEOTIDE SEQUENCE [LARGE SCALE GENOMIC DNA]</scope>
    <source>
        <strain evidence="1 2">RL-C</strain>
    </source>
</reference>
<dbReference type="Gene3D" id="2.60.40.3140">
    <property type="match status" value="1"/>
</dbReference>
<accession>A0A4R2EFB2</accession>
<dbReference type="Gene3D" id="3.10.620.30">
    <property type="match status" value="1"/>
</dbReference>
<comment type="caution">
    <text evidence="1">The sequence shown here is derived from an EMBL/GenBank/DDBJ whole genome shotgun (WGS) entry which is preliminary data.</text>
</comment>
<dbReference type="Proteomes" id="UP000294830">
    <property type="component" value="Unassembled WGS sequence"/>
</dbReference>
<sequence length="467" mass="52494">MAVQHSSVKIEYPSNLDVRYKTYNIKGNVIANEANGIKTIYYAVNNLRPIEHEIASPELESYTPMIRFATDKLNYDGFTGKQSTWDEFGSSIFSLYKGRDEISPALQAQLALLRGKPLNEVAEAIRSYLDKNTRYVSIQLGIGGWQPFKAGVVERTGFGDCKALANFAYVLFKQAEVTAYLTLIHAFSNNGHIDRSFPQNYFNHVILCIPNNKDTLWMDCTSPEKNLGFLPSGDSDCDVLLISEAGGKLVRTPKYSNRQNVQQRSIRFDIDSQGNINGKIRTEAKNTIGEQYFKRLKASAEDQRKDILEELPFSNPILTNIAYKNTNTPEMNIEESYSLSANKYGSVVGKRIFIPIVALERTSILPKIEKRQADIEIGIGSTSIDTLEYKIPSGFKLEALPAETNVATDFGSYKLCCKAENGVLRVTRSIQLNEGKFPASRYNEMYDFYKKMSAADNSKAILIKEEN</sequence>
<evidence type="ECO:0008006" key="3">
    <source>
        <dbReference type="Google" id="ProtNLM"/>
    </source>
</evidence>
<keyword evidence="2" id="KW-1185">Reference proteome</keyword>
<dbReference type="OrthoDB" id="8595007at2"/>
<dbReference type="RefSeq" id="WP_131839238.1">
    <property type="nucleotide sequence ID" value="NZ_SLWB01000007.1"/>
</dbReference>
<proteinExistence type="predicted"/>
<dbReference type="AlphaFoldDB" id="A0A4R2EFB2"/>